<proteinExistence type="inferred from homology"/>
<dbReference type="STRING" id="180498.A0A067KUT9"/>
<dbReference type="InterPro" id="IPR043151">
    <property type="entry name" value="BAH_sf"/>
</dbReference>
<dbReference type="PANTHER" id="PTHR46548">
    <property type="entry name" value="BAH AND TFIIS DOMAIN-CONTAINING PROTEIN-RELATED"/>
    <property type="match status" value="1"/>
</dbReference>
<reference evidence="4 5" key="1">
    <citation type="journal article" date="2014" name="PLoS ONE">
        <title>Global Analysis of Gene Expression Profiles in Physic Nut (Jatropha curcas L.) Seedlings Exposed to Salt Stress.</title>
        <authorList>
            <person name="Zhang L."/>
            <person name="Zhang C."/>
            <person name="Wu P."/>
            <person name="Chen Y."/>
            <person name="Li M."/>
            <person name="Jiang H."/>
            <person name="Wu G."/>
        </authorList>
    </citation>
    <scope>NUCLEOTIDE SEQUENCE [LARGE SCALE GENOMIC DNA]</scope>
    <source>
        <strain evidence="5">cv. GZQX0401</strain>
        <tissue evidence="4">Young leaves</tissue>
    </source>
</reference>
<name>A0A067KUT9_JATCU</name>
<dbReference type="PANTHER" id="PTHR46548:SF1">
    <property type="entry name" value="BAH AND TFIIS DOMAIN-CONTAINING PROTEIN-RELATED"/>
    <property type="match status" value="1"/>
</dbReference>
<dbReference type="GO" id="GO:0003682">
    <property type="term" value="F:chromatin binding"/>
    <property type="evidence" value="ECO:0007669"/>
    <property type="project" value="InterPro"/>
</dbReference>
<feature type="compositionally biased region" description="Polar residues" evidence="2">
    <location>
        <begin position="276"/>
        <end position="285"/>
    </location>
</feature>
<accession>A0A067KUT9</accession>
<dbReference type="InterPro" id="IPR004883">
    <property type="entry name" value="LOB"/>
</dbReference>
<evidence type="ECO:0000256" key="2">
    <source>
        <dbReference type="SAM" id="MobiDB-lite"/>
    </source>
</evidence>
<feature type="compositionally biased region" description="Low complexity" evidence="2">
    <location>
        <begin position="10"/>
        <end position="67"/>
    </location>
</feature>
<organism evidence="4 5">
    <name type="scientific">Jatropha curcas</name>
    <name type="common">Barbados nut</name>
    <dbReference type="NCBI Taxonomy" id="180498"/>
    <lineage>
        <taxon>Eukaryota</taxon>
        <taxon>Viridiplantae</taxon>
        <taxon>Streptophyta</taxon>
        <taxon>Embryophyta</taxon>
        <taxon>Tracheophyta</taxon>
        <taxon>Spermatophyta</taxon>
        <taxon>Magnoliopsida</taxon>
        <taxon>eudicotyledons</taxon>
        <taxon>Gunneridae</taxon>
        <taxon>Pentapetalae</taxon>
        <taxon>rosids</taxon>
        <taxon>fabids</taxon>
        <taxon>Malpighiales</taxon>
        <taxon>Euphorbiaceae</taxon>
        <taxon>Crotonoideae</taxon>
        <taxon>Jatropheae</taxon>
        <taxon>Jatropha</taxon>
    </lineage>
</organism>
<keyword evidence="5" id="KW-1185">Reference proteome</keyword>
<comment type="similarity">
    <text evidence="1">Belongs to the LOB domain-containing protein family.</text>
</comment>
<dbReference type="Pfam" id="PF03195">
    <property type="entry name" value="LOB"/>
    <property type="match status" value="1"/>
</dbReference>
<dbReference type="PROSITE" id="PS51038">
    <property type="entry name" value="BAH"/>
    <property type="match status" value="1"/>
</dbReference>
<evidence type="ECO:0000313" key="5">
    <source>
        <dbReference type="Proteomes" id="UP000027138"/>
    </source>
</evidence>
<dbReference type="SMART" id="SM00439">
    <property type="entry name" value="BAH"/>
    <property type="match status" value="1"/>
</dbReference>
<sequence>MAKNPFVFPSTFSDSQSPRQSSSSSPSLSFDSYSSSSSDPSVNSPFLSSHHQSLSLQPSQTSSSRSGLPSAAFLGSCAARKILRRPCNDKCYSASYFPPSAESHNFTVDSVLGLSNVEFFMKEGRKISVGDCAVFKPPQDSPPFVGIIRSLIVGEVLKLCVNWLYRPAEVKLRKGIPLEAAPNEVFYSFHKDEIPAASLLHPCKVSFLPKGVELPSGICSFVCRRVYDIQYKCFFWLTDQDNINERQEEVDQLLYKTRIEMHSSVEPAGHSPKPVNGSTSTSQLKLGSDDVHSGASSFASI</sequence>
<feature type="domain" description="BAH" evidence="3">
    <location>
        <begin position="125"/>
        <end position="238"/>
    </location>
</feature>
<dbReference type="Gene3D" id="2.30.30.490">
    <property type="match status" value="1"/>
</dbReference>
<dbReference type="OrthoDB" id="1917005at2759"/>
<dbReference type="AlphaFoldDB" id="A0A067KUT9"/>
<evidence type="ECO:0000256" key="1">
    <source>
        <dbReference type="ARBA" id="ARBA00005474"/>
    </source>
</evidence>
<gene>
    <name evidence="4" type="ORF">JCGZ_03517</name>
</gene>
<protein>
    <recommendedName>
        <fullName evidence="3">BAH domain-containing protein</fullName>
    </recommendedName>
</protein>
<evidence type="ECO:0000259" key="3">
    <source>
        <dbReference type="PROSITE" id="PS51038"/>
    </source>
</evidence>
<dbReference type="EMBL" id="KK914336">
    <property type="protein sequence ID" value="KDP39986.1"/>
    <property type="molecule type" value="Genomic_DNA"/>
</dbReference>
<feature type="region of interest" description="Disordered" evidence="2">
    <location>
        <begin position="1"/>
        <end position="67"/>
    </location>
</feature>
<evidence type="ECO:0000313" key="4">
    <source>
        <dbReference type="EMBL" id="KDP39986.1"/>
    </source>
</evidence>
<dbReference type="InterPro" id="IPR001025">
    <property type="entry name" value="BAH_dom"/>
</dbReference>
<dbReference type="Pfam" id="PF01426">
    <property type="entry name" value="BAH"/>
    <property type="match status" value="1"/>
</dbReference>
<dbReference type="Proteomes" id="UP000027138">
    <property type="component" value="Unassembled WGS sequence"/>
</dbReference>
<feature type="region of interest" description="Disordered" evidence="2">
    <location>
        <begin position="265"/>
        <end position="301"/>
    </location>
</feature>